<keyword evidence="5" id="KW-1185">Reference proteome</keyword>
<dbReference type="RefSeq" id="WP_189308563.1">
    <property type="nucleotide sequence ID" value="NZ_BMRP01000083.1"/>
</dbReference>
<evidence type="ECO:0000256" key="1">
    <source>
        <dbReference type="ARBA" id="ARBA00022450"/>
    </source>
</evidence>
<dbReference type="InterPro" id="IPR009081">
    <property type="entry name" value="PP-bd_ACP"/>
</dbReference>
<evidence type="ECO:0000313" key="5">
    <source>
        <dbReference type="Proteomes" id="UP000654471"/>
    </source>
</evidence>
<sequence>MSDMTTAQEITAEVVVERLRGALAALLEMAPAELDADVPLSAYGIDSMTSFVLVGDLERWCGAELRTEATLGGLTMTEAADEVMSALRAQSKE</sequence>
<comment type="caution">
    <text evidence="4">The sequence shown here is derived from an EMBL/GenBank/DDBJ whole genome shotgun (WGS) entry which is preliminary data.</text>
</comment>
<reference evidence="5" key="1">
    <citation type="journal article" date="2019" name="Int. J. Syst. Evol. Microbiol.">
        <title>The Global Catalogue of Microorganisms (GCM) 10K type strain sequencing project: providing services to taxonomists for standard genome sequencing and annotation.</title>
        <authorList>
            <consortium name="The Broad Institute Genomics Platform"/>
            <consortium name="The Broad Institute Genome Sequencing Center for Infectious Disease"/>
            <person name="Wu L."/>
            <person name="Ma J."/>
        </authorList>
    </citation>
    <scope>NUCLEOTIDE SEQUENCE [LARGE SCALE GENOMIC DNA]</scope>
    <source>
        <strain evidence="5">JCM 3399</strain>
    </source>
</reference>
<dbReference type="SMART" id="SM00823">
    <property type="entry name" value="PKS_PP"/>
    <property type="match status" value="1"/>
</dbReference>
<keyword evidence="1" id="KW-0596">Phosphopantetheine</keyword>
<evidence type="ECO:0000259" key="3">
    <source>
        <dbReference type="PROSITE" id="PS50075"/>
    </source>
</evidence>
<dbReference type="InterPro" id="IPR020806">
    <property type="entry name" value="PKS_PP-bd"/>
</dbReference>
<dbReference type="Gene3D" id="1.10.1200.10">
    <property type="entry name" value="ACP-like"/>
    <property type="match status" value="1"/>
</dbReference>
<dbReference type="SUPFAM" id="SSF47336">
    <property type="entry name" value="ACP-like"/>
    <property type="match status" value="1"/>
</dbReference>
<dbReference type="PROSITE" id="PS50075">
    <property type="entry name" value="CARRIER"/>
    <property type="match status" value="1"/>
</dbReference>
<feature type="domain" description="Carrier" evidence="3">
    <location>
        <begin position="13"/>
        <end position="87"/>
    </location>
</feature>
<name>A0ABQ2VS50_9ACTN</name>
<evidence type="ECO:0000313" key="4">
    <source>
        <dbReference type="EMBL" id="GGV03174.1"/>
    </source>
</evidence>
<dbReference type="Pfam" id="PF00550">
    <property type="entry name" value="PP-binding"/>
    <property type="match status" value="1"/>
</dbReference>
<gene>
    <name evidence="4" type="ORF">GCM10010211_83030</name>
</gene>
<dbReference type="EMBL" id="BMRP01000083">
    <property type="protein sequence ID" value="GGV03174.1"/>
    <property type="molecule type" value="Genomic_DNA"/>
</dbReference>
<dbReference type="Proteomes" id="UP000654471">
    <property type="component" value="Unassembled WGS sequence"/>
</dbReference>
<proteinExistence type="predicted"/>
<evidence type="ECO:0000256" key="2">
    <source>
        <dbReference type="ARBA" id="ARBA00022553"/>
    </source>
</evidence>
<organism evidence="4 5">
    <name type="scientific">Streptomyces albospinus</name>
    <dbReference type="NCBI Taxonomy" id="285515"/>
    <lineage>
        <taxon>Bacteria</taxon>
        <taxon>Bacillati</taxon>
        <taxon>Actinomycetota</taxon>
        <taxon>Actinomycetes</taxon>
        <taxon>Kitasatosporales</taxon>
        <taxon>Streptomycetaceae</taxon>
        <taxon>Streptomyces</taxon>
    </lineage>
</organism>
<accession>A0ABQ2VS50</accession>
<keyword evidence="2" id="KW-0597">Phosphoprotein</keyword>
<dbReference type="InterPro" id="IPR036736">
    <property type="entry name" value="ACP-like_sf"/>
</dbReference>
<protein>
    <recommendedName>
        <fullName evidence="3">Carrier domain-containing protein</fullName>
    </recommendedName>
</protein>